<evidence type="ECO:0000256" key="3">
    <source>
        <dbReference type="ARBA" id="ARBA00022741"/>
    </source>
</evidence>
<dbReference type="PROSITE" id="PS50011">
    <property type="entry name" value="PROTEIN_KINASE_DOM"/>
    <property type="match status" value="1"/>
</dbReference>
<feature type="domain" description="Protein kinase" evidence="6">
    <location>
        <begin position="19"/>
        <end position="181"/>
    </location>
</feature>
<dbReference type="OrthoDB" id="1928639at2759"/>
<keyword evidence="4 7" id="KW-0418">Kinase</keyword>
<evidence type="ECO:0000313" key="8">
    <source>
        <dbReference type="Proteomes" id="UP000327157"/>
    </source>
</evidence>
<evidence type="ECO:0000256" key="5">
    <source>
        <dbReference type="ARBA" id="ARBA00022840"/>
    </source>
</evidence>
<keyword evidence="5" id="KW-0067">ATP-binding</keyword>
<gene>
    <name evidence="7" type="ORF">D8674_006813</name>
</gene>
<reference evidence="8" key="2">
    <citation type="submission" date="2019-10" db="EMBL/GenBank/DDBJ databases">
        <title>A de novo genome assembly of a pear dwarfing rootstock.</title>
        <authorList>
            <person name="Wang F."/>
            <person name="Wang J."/>
            <person name="Li S."/>
            <person name="Zhang Y."/>
            <person name="Fang M."/>
            <person name="Ma L."/>
            <person name="Zhao Y."/>
            <person name="Jiang S."/>
        </authorList>
    </citation>
    <scope>NUCLEOTIDE SEQUENCE [LARGE SCALE GENOMIC DNA]</scope>
</reference>
<reference evidence="7 8" key="3">
    <citation type="submission" date="2019-11" db="EMBL/GenBank/DDBJ databases">
        <title>A de novo genome assembly of a pear dwarfing rootstock.</title>
        <authorList>
            <person name="Wang F."/>
            <person name="Wang J."/>
            <person name="Li S."/>
            <person name="Zhang Y."/>
            <person name="Fang M."/>
            <person name="Ma L."/>
            <person name="Zhao Y."/>
            <person name="Jiang S."/>
        </authorList>
    </citation>
    <scope>NUCLEOTIDE SEQUENCE [LARGE SCALE GENOMIC DNA]</scope>
    <source>
        <strain evidence="7">S2</strain>
        <tissue evidence="7">Leaf</tissue>
    </source>
</reference>
<comment type="caution">
    <text evidence="7">The sequence shown here is derived from an EMBL/GenBank/DDBJ whole genome shotgun (WGS) entry which is preliminary data.</text>
</comment>
<dbReference type="PANTHER" id="PTHR27003">
    <property type="entry name" value="OS07G0166700 PROTEIN"/>
    <property type="match status" value="1"/>
</dbReference>
<name>A0A5N5FVC4_9ROSA</name>
<keyword evidence="3" id="KW-0547">Nucleotide-binding</keyword>
<dbReference type="EMBL" id="SMOL01000559">
    <property type="protein sequence ID" value="KAB2607096.1"/>
    <property type="molecule type" value="Genomic_DNA"/>
</dbReference>
<dbReference type="PANTHER" id="PTHR27003:SF434">
    <property type="entry name" value="RECEPTOR-LIKE PROTEIN KINASE FERONIA"/>
    <property type="match status" value="1"/>
</dbReference>
<dbReference type="InterPro" id="IPR011009">
    <property type="entry name" value="Kinase-like_dom_sf"/>
</dbReference>
<evidence type="ECO:0000256" key="2">
    <source>
        <dbReference type="ARBA" id="ARBA00022679"/>
    </source>
</evidence>
<proteinExistence type="predicted"/>
<keyword evidence="2" id="KW-0808">Transferase</keyword>
<accession>A0A5N5FVC4</accession>
<dbReference type="GO" id="GO:0005524">
    <property type="term" value="F:ATP binding"/>
    <property type="evidence" value="ECO:0007669"/>
    <property type="project" value="UniProtKB-KW"/>
</dbReference>
<keyword evidence="7" id="KW-0675">Receptor</keyword>
<evidence type="ECO:0000259" key="6">
    <source>
        <dbReference type="PROSITE" id="PS50011"/>
    </source>
</evidence>
<dbReference type="InterPro" id="IPR000719">
    <property type="entry name" value="Prot_kinase_dom"/>
</dbReference>
<dbReference type="InterPro" id="IPR045272">
    <property type="entry name" value="ANXUR1/2-like"/>
</dbReference>
<dbReference type="SUPFAM" id="SSF56112">
    <property type="entry name" value="Protein kinase-like (PK-like)"/>
    <property type="match status" value="1"/>
</dbReference>
<dbReference type="Gene3D" id="1.10.510.10">
    <property type="entry name" value="Transferase(Phosphotransferase) domain 1"/>
    <property type="match status" value="1"/>
</dbReference>
<organism evidence="7 8">
    <name type="scientific">Pyrus ussuriensis x Pyrus communis</name>
    <dbReference type="NCBI Taxonomy" id="2448454"/>
    <lineage>
        <taxon>Eukaryota</taxon>
        <taxon>Viridiplantae</taxon>
        <taxon>Streptophyta</taxon>
        <taxon>Embryophyta</taxon>
        <taxon>Tracheophyta</taxon>
        <taxon>Spermatophyta</taxon>
        <taxon>Magnoliopsida</taxon>
        <taxon>eudicotyledons</taxon>
        <taxon>Gunneridae</taxon>
        <taxon>Pentapetalae</taxon>
        <taxon>rosids</taxon>
        <taxon>fabids</taxon>
        <taxon>Rosales</taxon>
        <taxon>Rosaceae</taxon>
        <taxon>Amygdaloideae</taxon>
        <taxon>Maleae</taxon>
        <taxon>Pyrus</taxon>
    </lineage>
</organism>
<keyword evidence="1" id="KW-0723">Serine/threonine-protein kinase</keyword>
<dbReference type="FunFam" id="3.30.200.20:FF:000039">
    <property type="entry name" value="receptor-like protein kinase FERONIA"/>
    <property type="match status" value="1"/>
</dbReference>
<dbReference type="GO" id="GO:0005886">
    <property type="term" value="C:plasma membrane"/>
    <property type="evidence" value="ECO:0007669"/>
    <property type="project" value="TreeGrafter"/>
</dbReference>
<protein>
    <submittedName>
        <fullName evidence="7">Receptor-like protein kinase FERONIA</fullName>
    </submittedName>
</protein>
<evidence type="ECO:0000313" key="7">
    <source>
        <dbReference type="EMBL" id="KAB2607096.1"/>
    </source>
</evidence>
<evidence type="ECO:0000256" key="1">
    <source>
        <dbReference type="ARBA" id="ARBA00022527"/>
    </source>
</evidence>
<dbReference type="Proteomes" id="UP000327157">
    <property type="component" value="Chromosome 11"/>
</dbReference>
<dbReference type="Pfam" id="PF07714">
    <property type="entry name" value="PK_Tyr_Ser-Thr"/>
    <property type="match status" value="1"/>
</dbReference>
<dbReference type="GO" id="GO:0004714">
    <property type="term" value="F:transmembrane receptor protein tyrosine kinase activity"/>
    <property type="evidence" value="ECO:0007669"/>
    <property type="project" value="InterPro"/>
</dbReference>
<keyword evidence="8" id="KW-1185">Reference proteome</keyword>
<dbReference type="GO" id="GO:0009506">
    <property type="term" value="C:plasmodesma"/>
    <property type="evidence" value="ECO:0007669"/>
    <property type="project" value="TreeGrafter"/>
</dbReference>
<sequence>MTKSQVFWLQPWEDKVNKDPRVTFTALSVFGNVYKGYIDGSATFVAIKRLRPESSQGARKFKMEIELLSQLRHRHLVSLIGCCADKGEMVLVYDYMACGTLGDHLYRTGNSKPLPWKQRLQICIGAVRGLHYLHSGAKGSIVHCEVKSINILLEKWWPRYRIWGCQKWARPTRPKYTSAWW</sequence>
<dbReference type="GO" id="GO:0004674">
    <property type="term" value="F:protein serine/threonine kinase activity"/>
    <property type="evidence" value="ECO:0007669"/>
    <property type="project" value="UniProtKB-KW"/>
</dbReference>
<dbReference type="AlphaFoldDB" id="A0A5N5FVC4"/>
<dbReference type="InterPro" id="IPR001245">
    <property type="entry name" value="Ser-Thr/Tyr_kinase_cat_dom"/>
</dbReference>
<evidence type="ECO:0000256" key="4">
    <source>
        <dbReference type="ARBA" id="ARBA00022777"/>
    </source>
</evidence>
<reference evidence="7 8" key="1">
    <citation type="submission" date="2019-09" db="EMBL/GenBank/DDBJ databases">
        <authorList>
            <person name="Ou C."/>
        </authorList>
    </citation>
    <scope>NUCLEOTIDE SEQUENCE [LARGE SCALE GENOMIC DNA]</scope>
    <source>
        <strain evidence="7">S2</strain>
        <tissue evidence="7">Leaf</tissue>
    </source>
</reference>